<evidence type="ECO:0000313" key="3">
    <source>
        <dbReference type="Proteomes" id="UP000234585"/>
    </source>
</evidence>
<gene>
    <name evidence="2" type="ORF">BDW47DRAFT_100770</name>
</gene>
<name>A0A2I2FJF0_ASPCN</name>
<evidence type="ECO:0000256" key="1">
    <source>
        <dbReference type="SAM" id="Phobius"/>
    </source>
</evidence>
<evidence type="ECO:0000313" key="2">
    <source>
        <dbReference type="EMBL" id="PLB40749.1"/>
    </source>
</evidence>
<reference evidence="2 3" key="1">
    <citation type="submission" date="2017-12" db="EMBL/GenBank/DDBJ databases">
        <authorList>
            <consortium name="DOE Joint Genome Institute"/>
            <person name="Haridas S."/>
            <person name="Kjaerbolling I."/>
            <person name="Vesth T.C."/>
            <person name="Frisvad J.C."/>
            <person name="Nybo J.L."/>
            <person name="Theobald S."/>
            <person name="Kuo A."/>
            <person name="Bowyer P."/>
            <person name="Matsuda Y."/>
            <person name="Mondo S."/>
            <person name="Lyhne E.K."/>
            <person name="Kogle M.E."/>
            <person name="Clum A."/>
            <person name="Lipzen A."/>
            <person name="Salamov A."/>
            <person name="Ngan C.Y."/>
            <person name="Daum C."/>
            <person name="Chiniquy J."/>
            <person name="Barry K."/>
            <person name="LaButti K."/>
            <person name="Simmons B.A."/>
            <person name="Magnuson J.K."/>
            <person name="Mortensen U.H."/>
            <person name="Larsen T.O."/>
            <person name="Grigoriev I.V."/>
            <person name="Baker S.E."/>
            <person name="Andersen M.R."/>
            <person name="Nordberg H.P."/>
            <person name="Cantor M.N."/>
            <person name="Hua S.X."/>
        </authorList>
    </citation>
    <scope>NUCLEOTIDE SEQUENCE [LARGE SCALE GENOMIC DNA]</scope>
    <source>
        <strain evidence="2 3">CBS 102.13</strain>
    </source>
</reference>
<accession>A0A2I2FJF0</accession>
<keyword evidence="1" id="KW-0812">Transmembrane</keyword>
<dbReference type="Proteomes" id="UP000234585">
    <property type="component" value="Unassembled WGS sequence"/>
</dbReference>
<keyword evidence="1" id="KW-1133">Transmembrane helix</keyword>
<keyword evidence="1" id="KW-0472">Membrane</keyword>
<organism evidence="2 3">
    <name type="scientific">Aspergillus candidus</name>
    <dbReference type="NCBI Taxonomy" id="41067"/>
    <lineage>
        <taxon>Eukaryota</taxon>
        <taxon>Fungi</taxon>
        <taxon>Dikarya</taxon>
        <taxon>Ascomycota</taxon>
        <taxon>Pezizomycotina</taxon>
        <taxon>Eurotiomycetes</taxon>
        <taxon>Eurotiomycetidae</taxon>
        <taxon>Eurotiales</taxon>
        <taxon>Aspergillaceae</taxon>
        <taxon>Aspergillus</taxon>
        <taxon>Aspergillus subgen. Circumdati</taxon>
    </lineage>
</organism>
<proteinExistence type="predicted"/>
<dbReference type="RefSeq" id="XP_024674761.1">
    <property type="nucleotide sequence ID" value="XM_024811524.1"/>
</dbReference>
<dbReference type="AlphaFoldDB" id="A0A2I2FJF0"/>
<keyword evidence="3" id="KW-1185">Reference proteome</keyword>
<sequence length="95" mass="10847">MTIRASFNARSSGTFFHWCIRLDCDGVPPTQEIKLTWDPRACSRLTDLGSTCLLLHQRDGHRFLNVSCFLSSFFLLFSVLSFFRLCGPVLFFSCS</sequence>
<dbReference type="GeneID" id="36518684"/>
<feature type="transmembrane region" description="Helical" evidence="1">
    <location>
        <begin position="63"/>
        <end position="83"/>
    </location>
</feature>
<dbReference type="EMBL" id="KZ559123">
    <property type="protein sequence ID" value="PLB40749.1"/>
    <property type="molecule type" value="Genomic_DNA"/>
</dbReference>
<protein>
    <submittedName>
        <fullName evidence="2">Uncharacterized protein</fullName>
    </submittedName>
</protein>